<sequence length="257" mass="29119">MSVKLQDLVNSLIQSAPSTELSKVVENLRVISNASKSTLEDAITQYINGHPIAISSYIISKYNKDPVSSKYIDFVRGQKFNFDVVANDIIDVESYDDGASIDKKLASKLGQYGTDCYQDFSFTIIPESQDDAMRIIIIGQKQNQSNFYTGVWKSEYYVKDSQITGEIALDIHYFEDGNVRLKYSNDDISGTVTDESSIVNFINKQETKIETKLVDQFQMLNQQSFKKLRRLLPITRSKINWGNAIGNYRLGSDVVKK</sequence>
<evidence type="ECO:0000313" key="8">
    <source>
        <dbReference type="Proteomes" id="UP001202479"/>
    </source>
</evidence>
<dbReference type="InterPro" id="IPR042276">
    <property type="entry name" value="CapZ_alpha/beta_2"/>
</dbReference>
<keyword evidence="3 6" id="KW-0117">Actin capping</keyword>
<comment type="function">
    <text evidence="5 6">F-actin-capping proteins bind in a Ca(2+)-independent manner to the fast growing ends of actin filaments (barbed end) thereby blocking the exchange of subunits at these ends. Unlike other capping proteins (such as gelsolin and severin), these proteins do not sever actin filaments.</text>
</comment>
<dbReference type="PROSITE" id="PS00749">
    <property type="entry name" value="F_ACTIN_CAPPING_A_2"/>
    <property type="match status" value="1"/>
</dbReference>
<dbReference type="PRINTS" id="PR00191">
    <property type="entry name" value="FACTINCAPA"/>
</dbReference>
<dbReference type="PANTHER" id="PTHR10653">
    <property type="entry name" value="F-ACTIN-CAPPING PROTEIN SUBUNIT ALPHA"/>
    <property type="match status" value="1"/>
</dbReference>
<evidence type="ECO:0000256" key="1">
    <source>
        <dbReference type="ARBA" id="ARBA00010479"/>
    </source>
</evidence>
<dbReference type="InterPro" id="IPR002189">
    <property type="entry name" value="CapZ_alpha"/>
</dbReference>
<evidence type="ECO:0000256" key="3">
    <source>
        <dbReference type="ARBA" id="ARBA00022467"/>
    </source>
</evidence>
<keyword evidence="4 6" id="KW-0009">Actin-binding</keyword>
<organism evidence="7 8">
    <name type="scientific">Candida oxycetoniae</name>
    <dbReference type="NCBI Taxonomy" id="497107"/>
    <lineage>
        <taxon>Eukaryota</taxon>
        <taxon>Fungi</taxon>
        <taxon>Dikarya</taxon>
        <taxon>Ascomycota</taxon>
        <taxon>Saccharomycotina</taxon>
        <taxon>Pichiomycetes</taxon>
        <taxon>Debaryomycetaceae</taxon>
        <taxon>Candida/Lodderomyces clade</taxon>
        <taxon>Candida</taxon>
    </lineage>
</organism>
<gene>
    <name evidence="7" type="ORF">KGF56_003184</name>
</gene>
<evidence type="ECO:0000256" key="2">
    <source>
        <dbReference type="ARBA" id="ARBA00014038"/>
    </source>
</evidence>
<accession>A0AAI9SWV5</accession>
<keyword evidence="8" id="KW-1185">Reference proteome</keyword>
<dbReference type="InterPro" id="IPR037282">
    <property type="entry name" value="CapZ_alpha/beta"/>
</dbReference>
<comment type="subunit">
    <text evidence="6">Heterodimer of an alpha and a beta subunit.</text>
</comment>
<dbReference type="RefSeq" id="XP_049179770.1">
    <property type="nucleotide sequence ID" value="XM_049324492.1"/>
</dbReference>
<dbReference type="AlphaFoldDB" id="A0AAI9SWV5"/>
<dbReference type="EMBL" id="JAHUZD010000109">
    <property type="protein sequence ID" value="KAI3404025.1"/>
    <property type="molecule type" value="Genomic_DNA"/>
</dbReference>
<proteinExistence type="inferred from homology"/>
<dbReference type="Gene3D" id="3.90.1150.210">
    <property type="entry name" value="F-actin capping protein, beta subunit"/>
    <property type="match status" value="1"/>
</dbReference>
<evidence type="ECO:0000256" key="5">
    <source>
        <dbReference type="ARBA" id="ARBA00025389"/>
    </source>
</evidence>
<dbReference type="GO" id="GO:0008290">
    <property type="term" value="C:F-actin capping protein complex"/>
    <property type="evidence" value="ECO:0007669"/>
    <property type="project" value="UniProtKB-UniRule"/>
</dbReference>
<protein>
    <recommendedName>
        <fullName evidence="2 6">F-actin-capping protein subunit alpha</fullName>
    </recommendedName>
</protein>
<dbReference type="SUPFAM" id="SSF90096">
    <property type="entry name" value="Subunits of heterodimeric actin filament capping protein Capz"/>
    <property type="match status" value="1"/>
</dbReference>
<evidence type="ECO:0000256" key="6">
    <source>
        <dbReference type="RuleBase" id="RU365077"/>
    </source>
</evidence>
<dbReference type="GO" id="GO:0051015">
    <property type="term" value="F:actin filament binding"/>
    <property type="evidence" value="ECO:0007669"/>
    <property type="project" value="TreeGrafter"/>
</dbReference>
<name>A0AAI9SWV5_9ASCO</name>
<comment type="similarity">
    <text evidence="1 6">Belongs to the F-actin-capping protein alpha subunit family.</text>
</comment>
<dbReference type="Pfam" id="PF01267">
    <property type="entry name" value="F-actin_cap_A"/>
    <property type="match status" value="1"/>
</dbReference>
<evidence type="ECO:0000313" key="7">
    <source>
        <dbReference type="EMBL" id="KAI3404025.1"/>
    </source>
</evidence>
<dbReference type="InterPro" id="IPR017865">
    <property type="entry name" value="F-actin_cap_asu_CS"/>
</dbReference>
<dbReference type="GO" id="GO:0030036">
    <property type="term" value="P:actin cytoskeleton organization"/>
    <property type="evidence" value="ECO:0007669"/>
    <property type="project" value="TreeGrafter"/>
</dbReference>
<dbReference type="Proteomes" id="UP001202479">
    <property type="component" value="Unassembled WGS sequence"/>
</dbReference>
<dbReference type="Gene3D" id="3.30.1140.60">
    <property type="entry name" value="F-actin capping protein, alpha subunit"/>
    <property type="match status" value="1"/>
</dbReference>
<reference evidence="7" key="1">
    <citation type="journal article" date="2022" name="DNA Res.">
        <title>Genome analysis of five recently described species of the CUG-Ser clade uncovers Candida theae as a new hybrid lineage with pathogenic potential in the Candida parapsilosis species complex.</title>
        <authorList>
            <person name="Mixao V."/>
            <person name="Del Olmo V."/>
            <person name="Hegedusova E."/>
            <person name="Saus E."/>
            <person name="Pryszcz L."/>
            <person name="Cillingova A."/>
            <person name="Nosek J."/>
            <person name="Gabaldon T."/>
        </authorList>
    </citation>
    <scope>NUCLEOTIDE SEQUENCE</scope>
    <source>
        <strain evidence="7">CBS 10844</strain>
    </source>
</reference>
<evidence type="ECO:0000256" key="4">
    <source>
        <dbReference type="ARBA" id="ARBA00023203"/>
    </source>
</evidence>
<dbReference type="InterPro" id="IPR042489">
    <property type="entry name" value="CapZ_alpha_1"/>
</dbReference>
<dbReference type="GeneID" id="73380801"/>
<dbReference type="GO" id="GO:0051016">
    <property type="term" value="P:barbed-end actin filament capping"/>
    <property type="evidence" value="ECO:0007669"/>
    <property type="project" value="UniProtKB-UniRule"/>
</dbReference>
<dbReference type="PANTHER" id="PTHR10653:SF0">
    <property type="entry name" value="F-ACTIN-CAPPING PROTEIN SUBUNIT ALPHA"/>
    <property type="match status" value="1"/>
</dbReference>
<dbReference type="GO" id="GO:0030479">
    <property type="term" value="C:actin cortical patch"/>
    <property type="evidence" value="ECO:0007669"/>
    <property type="project" value="TreeGrafter"/>
</dbReference>
<comment type="caution">
    <text evidence="7">The sequence shown here is derived from an EMBL/GenBank/DDBJ whole genome shotgun (WGS) entry which is preliminary data.</text>
</comment>